<dbReference type="PANTHER" id="PTHR31123:SF4">
    <property type="entry name" value="PROTEIN ALCS"/>
    <property type="match status" value="1"/>
</dbReference>
<feature type="transmembrane region" description="Helical" evidence="6">
    <location>
        <begin position="227"/>
        <end position="251"/>
    </location>
</feature>
<feature type="transmembrane region" description="Helical" evidence="6">
    <location>
        <begin position="91"/>
        <end position="110"/>
    </location>
</feature>
<dbReference type="OrthoDB" id="3648309at2759"/>
<dbReference type="AlphaFoldDB" id="A0A9P9E4D7"/>
<evidence type="ECO:0000256" key="6">
    <source>
        <dbReference type="SAM" id="Phobius"/>
    </source>
</evidence>
<feature type="transmembrane region" description="Helical" evidence="6">
    <location>
        <begin position="59"/>
        <end position="79"/>
    </location>
</feature>
<gene>
    <name evidence="7" type="ORF">B0J13DRAFT_678840</name>
</gene>
<dbReference type="EMBL" id="JAGMUU010000020">
    <property type="protein sequence ID" value="KAH7129761.1"/>
    <property type="molecule type" value="Genomic_DNA"/>
</dbReference>
<proteinExistence type="inferred from homology"/>
<keyword evidence="5 6" id="KW-0472">Membrane</keyword>
<evidence type="ECO:0000256" key="1">
    <source>
        <dbReference type="ARBA" id="ARBA00004141"/>
    </source>
</evidence>
<name>A0A9P9E4D7_9HYPO</name>
<organism evidence="7 8">
    <name type="scientific">Dactylonectria estremocensis</name>
    <dbReference type="NCBI Taxonomy" id="1079267"/>
    <lineage>
        <taxon>Eukaryota</taxon>
        <taxon>Fungi</taxon>
        <taxon>Dikarya</taxon>
        <taxon>Ascomycota</taxon>
        <taxon>Pezizomycotina</taxon>
        <taxon>Sordariomycetes</taxon>
        <taxon>Hypocreomycetidae</taxon>
        <taxon>Hypocreales</taxon>
        <taxon>Nectriaceae</taxon>
        <taxon>Dactylonectria</taxon>
    </lineage>
</organism>
<dbReference type="InterPro" id="IPR000791">
    <property type="entry name" value="Gpr1/Fun34/SatP-like"/>
</dbReference>
<dbReference type="PANTHER" id="PTHR31123">
    <property type="entry name" value="ACCUMULATION OF DYADS PROTEIN 2-RELATED"/>
    <property type="match status" value="1"/>
</dbReference>
<sequence length="279" mass="30174">MERPTKTSEDEPVAHAHLERFMTTQSIPITPELFEKLYLSPHNIVKGDLRKKFANPTPVALGGFLLSLTPISCILLGWQGAGGLGASDVGAYIYFGGLLMLLGAVGEFLLGNSFPTVVFSTFGAFWFTFGATLTPSYGAYAAYATDPQDPLSGLTSPQFQASFAFFLMWMGVLCTVFLIASIRTNIVFFVIFLIVIPAFECLAAAFWHNSKGNLELGLKLQHAGAGILLVASLLGWYIFLALVLAGVDFPYELPLGDLSTRIPGASDRAVRARHVESPI</sequence>
<feature type="transmembrane region" description="Helical" evidence="6">
    <location>
        <begin position="159"/>
        <end position="179"/>
    </location>
</feature>
<comment type="caution">
    <text evidence="7">The sequence shown here is derived from an EMBL/GenBank/DDBJ whole genome shotgun (WGS) entry which is preliminary data.</text>
</comment>
<reference evidence="7" key="1">
    <citation type="journal article" date="2021" name="Nat. Commun.">
        <title>Genetic determinants of endophytism in the Arabidopsis root mycobiome.</title>
        <authorList>
            <person name="Mesny F."/>
            <person name="Miyauchi S."/>
            <person name="Thiergart T."/>
            <person name="Pickel B."/>
            <person name="Atanasova L."/>
            <person name="Karlsson M."/>
            <person name="Huettel B."/>
            <person name="Barry K.W."/>
            <person name="Haridas S."/>
            <person name="Chen C."/>
            <person name="Bauer D."/>
            <person name="Andreopoulos W."/>
            <person name="Pangilinan J."/>
            <person name="LaButti K."/>
            <person name="Riley R."/>
            <person name="Lipzen A."/>
            <person name="Clum A."/>
            <person name="Drula E."/>
            <person name="Henrissat B."/>
            <person name="Kohler A."/>
            <person name="Grigoriev I.V."/>
            <person name="Martin F.M."/>
            <person name="Hacquard S."/>
        </authorList>
    </citation>
    <scope>NUCLEOTIDE SEQUENCE</scope>
    <source>
        <strain evidence="7">MPI-CAGE-AT-0021</strain>
    </source>
</reference>
<evidence type="ECO:0000313" key="7">
    <source>
        <dbReference type="EMBL" id="KAH7129761.1"/>
    </source>
</evidence>
<evidence type="ECO:0000256" key="5">
    <source>
        <dbReference type="ARBA" id="ARBA00023136"/>
    </source>
</evidence>
<protein>
    <submittedName>
        <fullName evidence="7">GPR1/FUN34/yaaH family-domain-containing protein</fullName>
    </submittedName>
</protein>
<keyword evidence="4 6" id="KW-1133">Transmembrane helix</keyword>
<keyword evidence="8" id="KW-1185">Reference proteome</keyword>
<evidence type="ECO:0000256" key="4">
    <source>
        <dbReference type="ARBA" id="ARBA00022989"/>
    </source>
</evidence>
<dbReference type="Proteomes" id="UP000717696">
    <property type="component" value="Unassembled WGS sequence"/>
</dbReference>
<feature type="transmembrane region" description="Helical" evidence="6">
    <location>
        <begin position="117"/>
        <end position="139"/>
    </location>
</feature>
<dbReference type="InterPro" id="IPR051633">
    <property type="entry name" value="AceTr"/>
</dbReference>
<dbReference type="Pfam" id="PF01184">
    <property type="entry name" value="Gpr1_Fun34_YaaH"/>
    <property type="match status" value="1"/>
</dbReference>
<evidence type="ECO:0000313" key="8">
    <source>
        <dbReference type="Proteomes" id="UP000717696"/>
    </source>
</evidence>
<dbReference type="GO" id="GO:0015123">
    <property type="term" value="F:acetate transmembrane transporter activity"/>
    <property type="evidence" value="ECO:0007669"/>
    <property type="project" value="TreeGrafter"/>
</dbReference>
<comment type="similarity">
    <text evidence="2">Belongs to the acetate uptake transporter (AceTr) (TC 2.A.96) family.</text>
</comment>
<keyword evidence="3 6" id="KW-0812">Transmembrane</keyword>
<comment type="subcellular location">
    <subcellularLocation>
        <location evidence="1">Membrane</location>
        <topology evidence="1">Multi-pass membrane protein</topology>
    </subcellularLocation>
</comment>
<evidence type="ECO:0000256" key="3">
    <source>
        <dbReference type="ARBA" id="ARBA00022692"/>
    </source>
</evidence>
<feature type="transmembrane region" description="Helical" evidence="6">
    <location>
        <begin position="186"/>
        <end position="207"/>
    </location>
</feature>
<dbReference type="GO" id="GO:0005886">
    <property type="term" value="C:plasma membrane"/>
    <property type="evidence" value="ECO:0007669"/>
    <property type="project" value="TreeGrafter"/>
</dbReference>
<evidence type="ECO:0000256" key="2">
    <source>
        <dbReference type="ARBA" id="ARBA00005587"/>
    </source>
</evidence>
<accession>A0A9P9E4D7</accession>